<dbReference type="InterPro" id="IPR020849">
    <property type="entry name" value="Small_GTPase_Ras-type"/>
</dbReference>
<comment type="catalytic activity">
    <reaction evidence="13">
        <text>GTP + H2O = GDP + phosphate + H(+)</text>
        <dbReference type="Rhea" id="RHEA:19669"/>
        <dbReference type="ChEBI" id="CHEBI:15377"/>
        <dbReference type="ChEBI" id="CHEBI:15378"/>
        <dbReference type="ChEBI" id="CHEBI:37565"/>
        <dbReference type="ChEBI" id="CHEBI:43474"/>
        <dbReference type="ChEBI" id="CHEBI:58189"/>
        <dbReference type="EC" id="3.6.5.2"/>
    </reaction>
</comment>
<evidence type="ECO:0000313" key="15">
    <source>
        <dbReference type="EMBL" id="ELR14043.1"/>
    </source>
</evidence>
<dbReference type="GO" id="GO:0005525">
    <property type="term" value="F:GTP binding"/>
    <property type="evidence" value="ECO:0007669"/>
    <property type="project" value="UniProtKB-KW"/>
</dbReference>
<dbReference type="RefSeq" id="XP_004336056.1">
    <property type="nucleotide sequence ID" value="XM_004336008.1"/>
</dbReference>
<keyword evidence="5" id="KW-0488">Methylation</keyword>
<keyword evidence="11" id="KW-0636">Prenylation</keyword>
<dbReference type="Gene3D" id="3.40.50.300">
    <property type="entry name" value="P-loop containing nucleotide triphosphate hydrolases"/>
    <property type="match status" value="1"/>
</dbReference>
<accession>L8GMR5</accession>
<sequence length="196" mass="21677">MGELKVVLVGVGGVGKSASTITYVSNIWISDYDPTIEDSHRKQVAVDGEVSMLDILDTAGQEEYESMQDQWFRTGEGFLMIYAITNKKSFMEISRLRDKILRIKDKAAVPMVLMGNKSDLETEREVSKKEGEDQAANFNIPFFEASAKNHQNIDEAFDQLVREIRRFRKQSTGGPGPGGKTGSGLSGGKKKGCSLF</sequence>
<dbReference type="VEuPathDB" id="AmoebaDB:ACA1_366550"/>
<keyword evidence="4" id="KW-1003">Cell membrane</keyword>
<evidence type="ECO:0000256" key="10">
    <source>
        <dbReference type="ARBA" id="ARBA00023288"/>
    </source>
</evidence>
<evidence type="ECO:0000256" key="14">
    <source>
        <dbReference type="SAM" id="MobiDB-lite"/>
    </source>
</evidence>
<keyword evidence="10" id="KW-0449">Lipoprotein</keyword>
<evidence type="ECO:0000256" key="8">
    <source>
        <dbReference type="ARBA" id="ARBA00023134"/>
    </source>
</evidence>
<dbReference type="PRINTS" id="PR00449">
    <property type="entry name" value="RASTRNSFRMNG"/>
</dbReference>
<evidence type="ECO:0000256" key="1">
    <source>
        <dbReference type="ARBA" id="ARBA00004342"/>
    </source>
</evidence>
<dbReference type="OMA" id="RFPERCE"/>
<dbReference type="Pfam" id="PF00071">
    <property type="entry name" value="Ras"/>
    <property type="match status" value="1"/>
</dbReference>
<dbReference type="PANTHER" id="PTHR24070">
    <property type="entry name" value="RAS, DI-RAS, AND RHEB FAMILY MEMBERS OF SMALL GTPASE SUPERFAMILY"/>
    <property type="match status" value="1"/>
</dbReference>
<keyword evidence="8" id="KW-0342">GTP-binding</keyword>
<dbReference type="GO" id="GO:0007165">
    <property type="term" value="P:signal transduction"/>
    <property type="evidence" value="ECO:0007669"/>
    <property type="project" value="InterPro"/>
</dbReference>
<keyword evidence="9" id="KW-0472">Membrane</keyword>
<comment type="function">
    <text evidence="12">Ras proteins bind GDP/GTP and possess intrinsic GTPase activity.</text>
</comment>
<dbReference type="PROSITE" id="PS51420">
    <property type="entry name" value="RHO"/>
    <property type="match status" value="1"/>
</dbReference>
<evidence type="ECO:0000256" key="3">
    <source>
        <dbReference type="ARBA" id="ARBA00011984"/>
    </source>
</evidence>
<dbReference type="Proteomes" id="UP000011083">
    <property type="component" value="Unassembled WGS sequence"/>
</dbReference>
<dbReference type="AlphaFoldDB" id="L8GMR5"/>
<dbReference type="KEGG" id="acan:ACA1_366550"/>
<dbReference type="SMART" id="SM00175">
    <property type="entry name" value="RAB"/>
    <property type="match status" value="1"/>
</dbReference>
<evidence type="ECO:0000256" key="12">
    <source>
        <dbReference type="ARBA" id="ARBA00037188"/>
    </source>
</evidence>
<dbReference type="STRING" id="1257118.L8GMR5"/>
<dbReference type="InterPro" id="IPR027417">
    <property type="entry name" value="P-loop_NTPase"/>
</dbReference>
<keyword evidence="16" id="KW-1185">Reference proteome</keyword>
<comment type="subcellular location">
    <subcellularLocation>
        <location evidence="1">Cell membrane</location>
        <topology evidence="1">Lipid-anchor</topology>
        <orientation evidence="1">Cytoplasmic side</orientation>
    </subcellularLocation>
</comment>
<protein>
    <recommendedName>
        <fullName evidence="3">small monomeric GTPase</fullName>
        <ecNumber evidence="3">3.6.5.2</ecNumber>
    </recommendedName>
</protein>
<evidence type="ECO:0000256" key="4">
    <source>
        <dbReference type="ARBA" id="ARBA00022475"/>
    </source>
</evidence>
<evidence type="ECO:0000313" key="16">
    <source>
        <dbReference type="Proteomes" id="UP000011083"/>
    </source>
</evidence>
<name>L8GMR5_ACACF</name>
<reference evidence="15 16" key="1">
    <citation type="journal article" date="2013" name="Genome Biol.">
        <title>Genome of Acanthamoeba castellanii highlights extensive lateral gene transfer and early evolution of tyrosine kinase signaling.</title>
        <authorList>
            <person name="Clarke M."/>
            <person name="Lohan A.J."/>
            <person name="Liu B."/>
            <person name="Lagkouvardos I."/>
            <person name="Roy S."/>
            <person name="Zafar N."/>
            <person name="Bertelli C."/>
            <person name="Schilde C."/>
            <person name="Kianianmomeni A."/>
            <person name="Burglin T.R."/>
            <person name="Frech C."/>
            <person name="Turcotte B."/>
            <person name="Kopec K.O."/>
            <person name="Synnott J.M."/>
            <person name="Choo C."/>
            <person name="Paponov I."/>
            <person name="Finkler A."/>
            <person name="Soon Heng Tan C."/>
            <person name="Hutchins A.P."/>
            <person name="Weinmeier T."/>
            <person name="Rattei T."/>
            <person name="Chu J.S."/>
            <person name="Gimenez G."/>
            <person name="Irimia M."/>
            <person name="Rigden D.J."/>
            <person name="Fitzpatrick D.A."/>
            <person name="Lorenzo-Morales J."/>
            <person name="Bateman A."/>
            <person name="Chiu C.H."/>
            <person name="Tang P."/>
            <person name="Hegemann P."/>
            <person name="Fromm H."/>
            <person name="Raoult D."/>
            <person name="Greub G."/>
            <person name="Miranda-Saavedra D."/>
            <person name="Chen N."/>
            <person name="Nash P."/>
            <person name="Ginger M.L."/>
            <person name="Horn M."/>
            <person name="Schaap P."/>
            <person name="Caler L."/>
            <person name="Loftus B."/>
        </authorList>
    </citation>
    <scope>NUCLEOTIDE SEQUENCE [LARGE SCALE GENOMIC DNA]</scope>
    <source>
        <strain evidence="15 16">Neff</strain>
    </source>
</reference>
<keyword evidence="6" id="KW-0547">Nucleotide-binding</keyword>
<dbReference type="EMBL" id="KB008073">
    <property type="protein sequence ID" value="ELR14043.1"/>
    <property type="molecule type" value="Genomic_DNA"/>
</dbReference>
<feature type="region of interest" description="Disordered" evidence="14">
    <location>
        <begin position="167"/>
        <end position="196"/>
    </location>
</feature>
<gene>
    <name evidence="15" type="ORF">ACA1_366550</name>
</gene>
<dbReference type="InterPro" id="IPR005225">
    <property type="entry name" value="Small_GTP-bd"/>
</dbReference>
<dbReference type="EC" id="3.6.5.2" evidence="3"/>
<dbReference type="PROSITE" id="PS51421">
    <property type="entry name" value="RAS"/>
    <property type="match status" value="1"/>
</dbReference>
<dbReference type="GO" id="GO:0003925">
    <property type="term" value="F:G protein activity"/>
    <property type="evidence" value="ECO:0007669"/>
    <property type="project" value="UniProtKB-EC"/>
</dbReference>
<dbReference type="OrthoDB" id="5976022at2759"/>
<dbReference type="PROSITE" id="PS51419">
    <property type="entry name" value="RAB"/>
    <property type="match status" value="1"/>
</dbReference>
<organism evidence="15 16">
    <name type="scientific">Acanthamoeba castellanii (strain ATCC 30010 / Neff)</name>
    <dbReference type="NCBI Taxonomy" id="1257118"/>
    <lineage>
        <taxon>Eukaryota</taxon>
        <taxon>Amoebozoa</taxon>
        <taxon>Discosea</taxon>
        <taxon>Longamoebia</taxon>
        <taxon>Centramoebida</taxon>
        <taxon>Acanthamoebidae</taxon>
        <taxon>Acanthamoeba</taxon>
    </lineage>
</organism>
<evidence type="ECO:0000256" key="5">
    <source>
        <dbReference type="ARBA" id="ARBA00022481"/>
    </source>
</evidence>
<dbReference type="InterPro" id="IPR001806">
    <property type="entry name" value="Small_GTPase"/>
</dbReference>
<evidence type="ECO:0000256" key="9">
    <source>
        <dbReference type="ARBA" id="ARBA00023136"/>
    </source>
</evidence>
<dbReference type="SMART" id="SM00174">
    <property type="entry name" value="RHO"/>
    <property type="match status" value="1"/>
</dbReference>
<evidence type="ECO:0000256" key="13">
    <source>
        <dbReference type="ARBA" id="ARBA00048098"/>
    </source>
</evidence>
<evidence type="ECO:0000256" key="2">
    <source>
        <dbReference type="ARBA" id="ARBA00008344"/>
    </source>
</evidence>
<dbReference type="GO" id="GO:0005886">
    <property type="term" value="C:plasma membrane"/>
    <property type="evidence" value="ECO:0007669"/>
    <property type="project" value="UniProtKB-SubCell"/>
</dbReference>
<evidence type="ECO:0000256" key="6">
    <source>
        <dbReference type="ARBA" id="ARBA00022741"/>
    </source>
</evidence>
<proteinExistence type="inferred from homology"/>
<dbReference type="GeneID" id="14914483"/>
<dbReference type="NCBIfam" id="TIGR00231">
    <property type="entry name" value="small_GTP"/>
    <property type="match status" value="1"/>
</dbReference>
<dbReference type="CDD" id="cd00876">
    <property type="entry name" value="Ras"/>
    <property type="match status" value="1"/>
</dbReference>
<evidence type="ECO:0000256" key="7">
    <source>
        <dbReference type="ARBA" id="ARBA00022801"/>
    </source>
</evidence>
<comment type="similarity">
    <text evidence="2">Belongs to the small GTPase superfamily. Ras family.</text>
</comment>
<dbReference type="SUPFAM" id="SSF52540">
    <property type="entry name" value="P-loop containing nucleoside triphosphate hydrolases"/>
    <property type="match status" value="1"/>
</dbReference>
<dbReference type="FunFam" id="3.40.50.300:FF:000080">
    <property type="entry name" value="Ras-like GTPase Ras1"/>
    <property type="match status" value="1"/>
</dbReference>
<keyword evidence="7" id="KW-0378">Hydrolase</keyword>
<feature type="compositionally biased region" description="Gly residues" evidence="14">
    <location>
        <begin position="173"/>
        <end position="187"/>
    </location>
</feature>
<evidence type="ECO:0000256" key="11">
    <source>
        <dbReference type="ARBA" id="ARBA00023289"/>
    </source>
</evidence>
<dbReference type="SMART" id="SM00173">
    <property type="entry name" value="RAS"/>
    <property type="match status" value="1"/>
</dbReference>